<dbReference type="Gene3D" id="2.30.33.40">
    <property type="entry name" value="GroES chaperonin"/>
    <property type="match status" value="1"/>
</dbReference>
<proteinExistence type="inferred from homology"/>
<protein>
    <recommendedName>
        <fullName evidence="3">10 kDa chaperonin</fullName>
    </recommendedName>
</protein>
<dbReference type="InterPro" id="IPR011032">
    <property type="entry name" value="GroES-like_sf"/>
</dbReference>
<evidence type="ECO:0000256" key="3">
    <source>
        <dbReference type="RuleBase" id="RU000535"/>
    </source>
</evidence>
<dbReference type="PANTHER" id="PTHR10772">
    <property type="entry name" value="10 KDA HEAT SHOCK PROTEIN"/>
    <property type="match status" value="1"/>
</dbReference>
<dbReference type="SUPFAM" id="SSF50129">
    <property type="entry name" value="GroES-like"/>
    <property type="match status" value="1"/>
</dbReference>
<dbReference type="SMART" id="SM00883">
    <property type="entry name" value="Cpn10"/>
    <property type="match status" value="1"/>
</dbReference>
<dbReference type="GO" id="GO:0046872">
    <property type="term" value="F:metal ion binding"/>
    <property type="evidence" value="ECO:0007669"/>
    <property type="project" value="TreeGrafter"/>
</dbReference>
<dbReference type="GO" id="GO:0051082">
    <property type="term" value="F:unfolded protein binding"/>
    <property type="evidence" value="ECO:0007669"/>
    <property type="project" value="TreeGrafter"/>
</dbReference>
<dbReference type="GO" id="GO:0005524">
    <property type="term" value="F:ATP binding"/>
    <property type="evidence" value="ECO:0007669"/>
    <property type="project" value="InterPro"/>
</dbReference>
<dbReference type="CDD" id="cd00320">
    <property type="entry name" value="cpn10"/>
    <property type="match status" value="1"/>
</dbReference>
<name>A0A6J4S5A7_9ACTN</name>
<evidence type="ECO:0000256" key="2">
    <source>
        <dbReference type="ARBA" id="ARBA00023186"/>
    </source>
</evidence>
<dbReference type="PROSITE" id="PS00681">
    <property type="entry name" value="CHAPERONINS_CPN10"/>
    <property type="match status" value="1"/>
</dbReference>
<evidence type="ECO:0000313" key="5">
    <source>
        <dbReference type="EMBL" id="CAA9483166.1"/>
    </source>
</evidence>
<dbReference type="Pfam" id="PF00166">
    <property type="entry name" value="Cpn10"/>
    <property type="match status" value="1"/>
</dbReference>
<comment type="similarity">
    <text evidence="1 3">Belongs to the GroES chaperonin family.</text>
</comment>
<comment type="function">
    <text evidence="3">Together with the chaperonin GroEL, plays an essential role in assisting protein folding. The GroEL-GroES system forms a nano-cage that allows encapsulation of the non-native substrate proteins and provides a physical environment optimized to promote and accelerate protein folding. GroES binds to the apical surface of the GroEL ring, thereby capping the opening of the GroEL channel.</text>
</comment>
<keyword evidence="5" id="KW-0346">Stress response</keyword>
<dbReference type="AlphaFoldDB" id="A0A6J4S5A7"/>
<dbReference type="GO" id="GO:0044183">
    <property type="term" value="F:protein folding chaperone"/>
    <property type="evidence" value="ECO:0007669"/>
    <property type="project" value="InterPro"/>
</dbReference>
<evidence type="ECO:0000256" key="4">
    <source>
        <dbReference type="SAM" id="MobiDB-lite"/>
    </source>
</evidence>
<keyword evidence="2 3" id="KW-0143">Chaperone</keyword>
<dbReference type="EMBL" id="CADCVL010000261">
    <property type="protein sequence ID" value="CAA9483166.1"/>
    <property type="molecule type" value="Genomic_DNA"/>
</dbReference>
<reference evidence="5" key="1">
    <citation type="submission" date="2020-02" db="EMBL/GenBank/DDBJ databases">
        <authorList>
            <person name="Meier V. D."/>
        </authorList>
    </citation>
    <scope>NUCLEOTIDE SEQUENCE</scope>
    <source>
        <strain evidence="5">AVDCRST_MAG65</strain>
    </source>
</reference>
<comment type="subunit">
    <text evidence="3">Heptamer of 7 subunits arranged in a ring.</text>
</comment>
<feature type="compositionally biased region" description="Basic and acidic residues" evidence="4">
    <location>
        <begin position="17"/>
        <end position="27"/>
    </location>
</feature>
<organism evidence="5">
    <name type="scientific">uncultured Solirubrobacteraceae bacterium</name>
    <dbReference type="NCBI Taxonomy" id="1162706"/>
    <lineage>
        <taxon>Bacteria</taxon>
        <taxon>Bacillati</taxon>
        <taxon>Actinomycetota</taxon>
        <taxon>Thermoleophilia</taxon>
        <taxon>Solirubrobacterales</taxon>
        <taxon>Solirubrobacteraceae</taxon>
        <taxon>environmental samples</taxon>
    </lineage>
</organism>
<sequence length="354" mass="37587">MQHLGDDGGHIVTRHVSRPDTLADRDPSGAGLVDEVARPDDGEVQTALAQGIVRPALGAEVRSHLVALGAGVGADAAHDHVAPDAVGPCGADHLHRRAVVDGLLAGRTAPRPRARGEHHRVGAADRARQLVVPRRLQVAQHRLGAGLADVVGMRGIADQRPHAVPAAGQRAREPQRHLAVPSGDHHIHVLASPRSGGRRSERLARASIGPVPTRSRHPVGLWSGRMRQELKPLFDRVVIKELEPDRVRASGLVVPGGSREAPPQHGIVLAVGSGIDWWEAAGVQMPVRPGDHVVFPASAGVWVEVEEERLLVCRVTELLGVLAAVKDCSACSDRLLLPGETCEVCGRSGSDIRR</sequence>
<dbReference type="InterPro" id="IPR018369">
    <property type="entry name" value="Chaprnonin_Cpn10_CS"/>
</dbReference>
<dbReference type="InterPro" id="IPR037124">
    <property type="entry name" value="Chaperonin_GroES_sf"/>
</dbReference>
<gene>
    <name evidence="5" type="ORF">AVDCRST_MAG65-1577</name>
</gene>
<dbReference type="PRINTS" id="PR00297">
    <property type="entry name" value="CHAPERONIN10"/>
</dbReference>
<dbReference type="GO" id="GO:0051087">
    <property type="term" value="F:protein-folding chaperone binding"/>
    <property type="evidence" value="ECO:0007669"/>
    <property type="project" value="TreeGrafter"/>
</dbReference>
<evidence type="ECO:0000256" key="1">
    <source>
        <dbReference type="ARBA" id="ARBA00006975"/>
    </source>
</evidence>
<dbReference type="PANTHER" id="PTHR10772:SF58">
    <property type="entry name" value="CO-CHAPERONIN GROES"/>
    <property type="match status" value="1"/>
</dbReference>
<feature type="region of interest" description="Disordered" evidence="4">
    <location>
        <begin position="1"/>
        <end position="38"/>
    </location>
</feature>
<accession>A0A6J4S5A7</accession>
<dbReference type="InterPro" id="IPR020818">
    <property type="entry name" value="Chaperonin_GroES"/>
</dbReference>